<feature type="repeat" description="PPR" evidence="3">
    <location>
        <begin position="408"/>
        <end position="442"/>
    </location>
</feature>
<comment type="similarity">
    <text evidence="1">Belongs to the PPR family. P subfamily.</text>
</comment>
<gene>
    <name evidence="4" type="ORF">STAS_07619</name>
</gene>
<dbReference type="Pfam" id="PF01535">
    <property type="entry name" value="PPR"/>
    <property type="match status" value="3"/>
</dbReference>
<dbReference type="EMBL" id="BKCP01004505">
    <property type="protein sequence ID" value="GER31608.1"/>
    <property type="molecule type" value="Genomic_DNA"/>
</dbReference>
<reference evidence="5" key="1">
    <citation type="journal article" date="2019" name="Curr. Biol.">
        <title>Genome Sequence of Striga asiatica Provides Insight into the Evolution of Plant Parasitism.</title>
        <authorList>
            <person name="Yoshida S."/>
            <person name="Kim S."/>
            <person name="Wafula E.K."/>
            <person name="Tanskanen J."/>
            <person name="Kim Y.M."/>
            <person name="Honaas L."/>
            <person name="Yang Z."/>
            <person name="Spallek T."/>
            <person name="Conn C.E."/>
            <person name="Ichihashi Y."/>
            <person name="Cheong K."/>
            <person name="Cui S."/>
            <person name="Der J.P."/>
            <person name="Gundlach H."/>
            <person name="Jiao Y."/>
            <person name="Hori C."/>
            <person name="Ishida J.K."/>
            <person name="Kasahara H."/>
            <person name="Kiba T."/>
            <person name="Kim M.S."/>
            <person name="Koo N."/>
            <person name="Laohavisit A."/>
            <person name="Lee Y.H."/>
            <person name="Lumba S."/>
            <person name="McCourt P."/>
            <person name="Mortimer J.C."/>
            <person name="Mutuku J.M."/>
            <person name="Nomura T."/>
            <person name="Sasaki-Sekimoto Y."/>
            <person name="Seto Y."/>
            <person name="Wang Y."/>
            <person name="Wakatake T."/>
            <person name="Sakakibara H."/>
            <person name="Demura T."/>
            <person name="Yamaguchi S."/>
            <person name="Yoneyama K."/>
            <person name="Manabe R.I."/>
            <person name="Nelson D.C."/>
            <person name="Schulman A.H."/>
            <person name="Timko M.P."/>
            <person name="dePamphilis C.W."/>
            <person name="Choi D."/>
            <person name="Shirasu K."/>
        </authorList>
    </citation>
    <scope>NUCLEOTIDE SEQUENCE [LARGE SCALE GENOMIC DNA]</scope>
    <source>
        <strain evidence="5">cv. UVA1</strain>
    </source>
</reference>
<dbReference type="OrthoDB" id="185373at2759"/>
<dbReference type="Gene3D" id="1.25.40.10">
    <property type="entry name" value="Tetratricopeptide repeat domain"/>
    <property type="match status" value="3"/>
</dbReference>
<organism evidence="4 5">
    <name type="scientific">Striga asiatica</name>
    <name type="common">Asiatic witchweed</name>
    <name type="synonym">Buchnera asiatica</name>
    <dbReference type="NCBI Taxonomy" id="4170"/>
    <lineage>
        <taxon>Eukaryota</taxon>
        <taxon>Viridiplantae</taxon>
        <taxon>Streptophyta</taxon>
        <taxon>Embryophyta</taxon>
        <taxon>Tracheophyta</taxon>
        <taxon>Spermatophyta</taxon>
        <taxon>Magnoliopsida</taxon>
        <taxon>eudicotyledons</taxon>
        <taxon>Gunneridae</taxon>
        <taxon>Pentapetalae</taxon>
        <taxon>asterids</taxon>
        <taxon>lamiids</taxon>
        <taxon>Lamiales</taxon>
        <taxon>Orobanchaceae</taxon>
        <taxon>Buchnereae</taxon>
        <taxon>Striga</taxon>
    </lineage>
</organism>
<dbReference type="InterPro" id="IPR002885">
    <property type="entry name" value="PPR_rpt"/>
</dbReference>
<proteinExistence type="inferred from homology"/>
<evidence type="ECO:0000256" key="3">
    <source>
        <dbReference type="PROSITE-ProRule" id="PRU00708"/>
    </source>
</evidence>
<dbReference type="PROSITE" id="PS51375">
    <property type="entry name" value="PPR"/>
    <property type="match status" value="5"/>
</dbReference>
<dbReference type="PANTHER" id="PTHR46128">
    <property type="entry name" value="MITOCHONDRIAL GROUP I INTRON SPLICING FACTOR CCM1"/>
    <property type="match status" value="1"/>
</dbReference>
<dbReference type="PANTHER" id="PTHR46128:SF60">
    <property type="entry name" value="PENTACOTRIPEPTIDE-REPEAT REGION OF PRORP DOMAIN-CONTAINING PROTEIN"/>
    <property type="match status" value="1"/>
</dbReference>
<feature type="repeat" description="PPR" evidence="3">
    <location>
        <begin position="197"/>
        <end position="231"/>
    </location>
</feature>
<dbReference type="Proteomes" id="UP000325081">
    <property type="component" value="Unassembled WGS sequence"/>
</dbReference>
<sequence length="508" mass="57383">MPNLLRAITLRRSNPIQNPFSFFSPIATSTRPAQTTTANDDPIITSVVDSLQQGHCWKTLSENFGSVKFTNPTVRKILLQLKEPVNSKKALTFFHWSAQESRAEHGISSYCLLIHILVKTGLVRDAKAMIESVLTKKFSEDNCRTLGVLDSLLDSFYTVDSVPFVFDFFVQTCAKLRIVDDILDTCKLLFDRGFPLSVISLNTVLHVLLKSDKVRLVWGLYELMIERRISPNEMTVKTMVGALCKEGKLEKFLCIVDRMHGNKRPAPHVIVNTCLVYEIVEEGRIERGMGLLRLMLNKNMILDTMAYSLVVFAKVRMEDLDSAKETYEQILRRGFKENAFVYDLFVGRSCEERRIDEAIGLLEDMERLGFKPDQTTFDWLIKSCACHGRLEDSLAFCARMIGYGLLPSCSAVNKMFGKLCENGRTKEADEMLTILLEKGFGPNESTYSRLISGYVKDGDMEGLTKVLFEMEYKSISSNVSGLSSEIIGLCKCGRLKEAKSILMREGCC</sequence>
<dbReference type="AlphaFoldDB" id="A0A5A7PGB7"/>
<dbReference type="InterPro" id="IPR011990">
    <property type="entry name" value="TPR-like_helical_dom_sf"/>
</dbReference>
<feature type="repeat" description="PPR" evidence="3">
    <location>
        <begin position="373"/>
        <end position="407"/>
    </location>
</feature>
<evidence type="ECO:0000256" key="2">
    <source>
        <dbReference type="ARBA" id="ARBA00022737"/>
    </source>
</evidence>
<evidence type="ECO:0000313" key="5">
    <source>
        <dbReference type="Proteomes" id="UP000325081"/>
    </source>
</evidence>
<accession>A0A5A7PGB7</accession>
<evidence type="ECO:0000256" key="1">
    <source>
        <dbReference type="ARBA" id="ARBA00007626"/>
    </source>
</evidence>
<comment type="caution">
    <text evidence="4">The sequence shown here is derived from an EMBL/GenBank/DDBJ whole genome shotgun (WGS) entry which is preliminary data.</text>
</comment>
<feature type="repeat" description="PPR" evidence="3">
    <location>
        <begin position="338"/>
        <end position="372"/>
    </location>
</feature>
<feature type="repeat" description="PPR" evidence="3">
    <location>
        <begin position="443"/>
        <end position="477"/>
    </location>
</feature>
<evidence type="ECO:0000313" key="4">
    <source>
        <dbReference type="EMBL" id="GER31608.1"/>
    </source>
</evidence>
<dbReference type="InterPro" id="IPR050872">
    <property type="entry name" value="PPR_P_subfamily"/>
</dbReference>
<dbReference type="Pfam" id="PF13041">
    <property type="entry name" value="PPR_2"/>
    <property type="match status" value="2"/>
</dbReference>
<keyword evidence="2" id="KW-0677">Repeat</keyword>
<protein>
    <submittedName>
        <fullName evidence="4">Pentatricopeptide repeat-containing family protein</fullName>
    </submittedName>
</protein>
<name>A0A5A7PGB7_STRAF</name>
<dbReference type="NCBIfam" id="TIGR00756">
    <property type="entry name" value="PPR"/>
    <property type="match status" value="2"/>
</dbReference>
<keyword evidence="5" id="KW-1185">Reference proteome</keyword>